<keyword evidence="2 5" id="KW-0812">Transmembrane</keyword>
<evidence type="ECO:0000256" key="5">
    <source>
        <dbReference type="SAM" id="Phobius"/>
    </source>
</evidence>
<proteinExistence type="predicted"/>
<evidence type="ECO:0000256" key="2">
    <source>
        <dbReference type="ARBA" id="ARBA00022692"/>
    </source>
</evidence>
<organism evidence="7 8">
    <name type="scientific">Legionella pneumophila subsp. pascullei</name>
    <dbReference type="NCBI Taxonomy" id="91890"/>
    <lineage>
        <taxon>Bacteria</taxon>
        <taxon>Pseudomonadati</taxon>
        <taxon>Pseudomonadota</taxon>
        <taxon>Gammaproteobacteria</taxon>
        <taxon>Legionellales</taxon>
        <taxon>Legionellaceae</taxon>
        <taxon>Legionella</taxon>
    </lineage>
</organism>
<gene>
    <name evidence="7" type="ORF">NCTC12272_01858</name>
</gene>
<feature type="domain" description="Translocation and assembly module TamB C-terminal" evidence="6">
    <location>
        <begin position="472"/>
        <end position="834"/>
    </location>
</feature>
<name>A0AAX2IZM4_LEGPN</name>
<dbReference type="PANTHER" id="PTHR36985:SF1">
    <property type="entry name" value="TRANSLOCATION AND ASSEMBLY MODULE SUBUNIT TAMB"/>
    <property type="match status" value="1"/>
</dbReference>
<dbReference type="AlphaFoldDB" id="A0AAX2IZM4"/>
<comment type="subcellular location">
    <subcellularLocation>
        <location evidence="1">Membrane</location>
        <topology evidence="1">Single-pass membrane protein</topology>
    </subcellularLocation>
</comment>
<evidence type="ECO:0000313" key="8">
    <source>
        <dbReference type="Proteomes" id="UP000249566"/>
    </source>
</evidence>
<dbReference type="EMBL" id="LS483412">
    <property type="protein sequence ID" value="SQG90663.1"/>
    <property type="molecule type" value="Genomic_DNA"/>
</dbReference>
<reference evidence="7 8" key="1">
    <citation type="submission" date="2018-06" db="EMBL/GenBank/DDBJ databases">
        <authorList>
            <consortium name="Pathogen Informatics"/>
            <person name="Doyle S."/>
        </authorList>
    </citation>
    <scope>NUCLEOTIDE SEQUENCE [LARGE SCALE GENOMIC DNA]</scope>
    <source>
        <strain evidence="7 8">NCTC12272</strain>
    </source>
</reference>
<evidence type="ECO:0000256" key="4">
    <source>
        <dbReference type="ARBA" id="ARBA00023136"/>
    </source>
</evidence>
<evidence type="ECO:0000259" key="6">
    <source>
        <dbReference type="Pfam" id="PF04357"/>
    </source>
</evidence>
<keyword evidence="3 5" id="KW-1133">Transmembrane helix</keyword>
<accession>A0AAX2IZM4</accession>
<dbReference type="InterPro" id="IPR007452">
    <property type="entry name" value="TamB_C"/>
</dbReference>
<keyword evidence="4 5" id="KW-0472">Membrane</keyword>
<dbReference type="PANTHER" id="PTHR36985">
    <property type="entry name" value="TRANSLOCATION AND ASSEMBLY MODULE SUBUNIT TAMB"/>
    <property type="match status" value="1"/>
</dbReference>
<dbReference type="Proteomes" id="UP000249566">
    <property type="component" value="Chromosome 1"/>
</dbReference>
<dbReference type="Pfam" id="PF04357">
    <property type="entry name" value="TamB"/>
    <property type="match status" value="1"/>
</dbReference>
<evidence type="ECO:0000256" key="1">
    <source>
        <dbReference type="ARBA" id="ARBA00004167"/>
    </source>
</evidence>
<dbReference type="GO" id="GO:0097347">
    <property type="term" value="C:TAM protein secretion complex"/>
    <property type="evidence" value="ECO:0007669"/>
    <property type="project" value="TreeGrafter"/>
</dbReference>
<dbReference type="GO" id="GO:0005886">
    <property type="term" value="C:plasma membrane"/>
    <property type="evidence" value="ECO:0007669"/>
    <property type="project" value="InterPro"/>
</dbReference>
<dbReference type="GO" id="GO:0009306">
    <property type="term" value="P:protein secretion"/>
    <property type="evidence" value="ECO:0007669"/>
    <property type="project" value="InterPro"/>
</dbReference>
<dbReference type="RefSeq" id="WP_027221991.1">
    <property type="nucleotide sequence ID" value="NZ_CAAAIJ010000001.1"/>
</dbReference>
<evidence type="ECO:0000313" key="7">
    <source>
        <dbReference type="EMBL" id="SQG90663.1"/>
    </source>
</evidence>
<sequence length="846" mass="93822">MMILKFIRKGFYYCLITAICLISFIIFLISTTPGLYAVIKLTHFYLPGTLKIHHLKGRLLDQFSIGEMEYQDQNTKITISNLTVNWHLSSLLHKKLPVDNMSAEMIEINQKTPILTLKKIKLSGYLNQQLLTLDTLQVNYSNQSITGQLEISSSFPHAFSGKIRLNPHSTDSNMLSGSLDIGGNWNQMQWGGEFEGPGKITIHGSLQELKQIKQVIKWRDLHWQDNKEHDLRSPQGRIEVLGTIPNLTIDLKSKLSIDQLKNWQMNAFIKGKLPWQWNIDATFSQPLDFSSKLDGLYTKLSLKMETQNSNHADFLITIAPGRYQMTENDLMPLIQFTGGSINGSLSQKQFSGQGVLFLDSYKKVNLNFKFPEFNVYQNIAQQTIDAELSILFNSLDFLQNVSPYLMNPKGQLLASIHAKGTLNKPIIESKFTLNKGSVNIPALGLNITDMGLSVFSKKDEWEATGSIHSSEKKLILKGQGSFNKELGGTVSIEGSNFPIADTKEFQVNISPQLKVHFTPSLCQITGTIQIPNAHIKPQTFTNSLVATDDIVFTSKNTQPITPLFNTDMSVRVEMGEEVELTFKGLHAYLAGIVTINQLSQGPITANGELTVKKGEYKAYGQDLSIEQGQLIFTGGRIDNPEINLRASKNISNSFGSVSGSSELFNFNNYNNLNVGNNFNVGVEVAGRLQSPKIQLFSNPPTLSQADILSFLVIGRPANQADKAKGQLLLTAISSMNLGTGTNGTQLLEQLKQKIGFDFNVQTTTNFNQQTNKISESTGVVVGKSLSDRIYLSYNVGLSQTDPNVLTLKYILNKFLSIQVSSSDSGNGVDIFYTKSTPSPEKAKPGK</sequence>
<feature type="transmembrane region" description="Helical" evidence="5">
    <location>
        <begin position="12"/>
        <end position="39"/>
    </location>
</feature>
<protein>
    <submittedName>
        <fullName evidence="7">Periplasmic protein</fullName>
    </submittedName>
</protein>
<evidence type="ECO:0000256" key="3">
    <source>
        <dbReference type="ARBA" id="ARBA00022989"/>
    </source>
</evidence>